<organism evidence="2 3">
    <name type="scientific">Portunus trituberculatus</name>
    <name type="common">Swimming crab</name>
    <name type="synonym">Neptunus trituberculatus</name>
    <dbReference type="NCBI Taxonomy" id="210409"/>
    <lineage>
        <taxon>Eukaryota</taxon>
        <taxon>Metazoa</taxon>
        <taxon>Ecdysozoa</taxon>
        <taxon>Arthropoda</taxon>
        <taxon>Crustacea</taxon>
        <taxon>Multicrustacea</taxon>
        <taxon>Malacostraca</taxon>
        <taxon>Eumalacostraca</taxon>
        <taxon>Eucarida</taxon>
        <taxon>Decapoda</taxon>
        <taxon>Pleocyemata</taxon>
        <taxon>Brachyura</taxon>
        <taxon>Eubrachyura</taxon>
        <taxon>Portunoidea</taxon>
        <taxon>Portunidae</taxon>
        <taxon>Portuninae</taxon>
        <taxon>Portunus</taxon>
    </lineage>
</organism>
<dbReference type="EMBL" id="VSRR010011491">
    <property type="protein sequence ID" value="MPC53251.1"/>
    <property type="molecule type" value="Genomic_DNA"/>
</dbReference>
<reference evidence="2 3" key="1">
    <citation type="submission" date="2019-05" db="EMBL/GenBank/DDBJ databases">
        <title>Another draft genome of Portunus trituberculatus and its Hox gene families provides insights of decapod evolution.</title>
        <authorList>
            <person name="Jeong J.-H."/>
            <person name="Song I."/>
            <person name="Kim S."/>
            <person name="Choi T."/>
            <person name="Kim D."/>
            <person name="Ryu S."/>
            <person name="Kim W."/>
        </authorList>
    </citation>
    <scope>NUCLEOTIDE SEQUENCE [LARGE SCALE GENOMIC DNA]</scope>
    <source>
        <tissue evidence="2">Muscle</tissue>
    </source>
</reference>
<proteinExistence type="predicted"/>
<name>A0A5B7G0C3_PORTR</name>
<dbReference type="AlphaFoldDB" id="A0A5B7G0C3"/>
<feature type="region of interest" description="Disordered" evidence="1">
    <location>
        <begin position="20"/>
        <end position="70"/>
    </location>
</feature>
<evidence type="ECO:0000313" key="2">
    <source>
        <dbReference type="EMBL" id="MPC53251.1"/>
    </source>
</evidence>
<protein>
    <submittedName>
        <fullName evidence="2">Uncharacterized protein</fullName>
    </submittedName>
</protein>
<dbReference type="Proteomes" id="UP000324222">
    <property type="component" value="Unassembled WGS sequence"/>
</dbReference>
<feature type="compositionally biased region" description="Low complexity" evidence="1">
    <location>
        <begin position="20"/>
        <end position="34"/>
    </location>
</feature>
<gene>
    <name evidence="2" type="ORF">E2C01_047140</name>
</gene>
<evidence type="ECO:0000313" key="3">
    <source>
        <dbReference type="Proteomes" id="UP000324222"/>
    </source>
</evidence>
<feature type="compositionally biased region" description="Polar residues" evidence="1">
    <location>
        <begin position="43"/>
        <end position="70"/>
    </location>
</feature>
<evidence type="ECO:0000256" key="1">
    <source>
        <dbReference type="SAM" id="MobiDB-lite"/>
    </source>
</evidence>
<comment type="caution">
    <text evidence="2">The sequence shown here is derived from an EMBL/GenBank/DDBJ whole genome shotgun (WGS) entry which is preliminary data.</text>
</comment>
<accession>A0A5B7G0C3</accession>
<keyword evidence="3" id="KW-1185">Reference proteome</keyword>
<sequence length="70" mass="7755">MTHANLPIHYKALTFTTTTTTTTTTNNNNNTTTTVNRYHKSDSASLGNQISSRIKTHSDSSTYNFRQSAS</sequence>